<name>A0A7G1NEX1_9ACTN</name>
<dbReference type="InterPro" id="IPR029058">
    <property type="entry name" value="AB_hydrolase_fold"/>
</dbReference>
<evidence type="ECO:0000313" key="2">
    <source>
        <dbReference type="EMBL" id="BCL21301.1"/>
    </source>
</evidence>
<dbReference type="Proteomes" id="UP000516373">
    <property type="component" value="Chromosome"/>
</dbReference>
<dbReference type="AlphaFoldDB" id="A0A7G1NEX1"/>
<organism evidence="2 3">
    <name type="scientific">Streptomyces tuirus</name>
    <dbReference type="NCBI Taxonomy" id="68278"/>
    <lineage>
        <taxon>Bacteria</taxon>
        <taxon>Bacillati</taxon>
        <taxon>Actinomycetota</taxon>
        <taxon>Actinomycetes</taxon>
        <taxon>Kitasatosporales</taxon>
        <taxon>Streptomycetaceae</taxon>
        <taxon>Streptomyces</taxon>
    </lineage>
</organism>
<dbReference type="EMBL" id="AP023439">
    <property type="protein sequence ID" value="BCL21301.1"/>
    <property type="molecule type" value="Genomic_DNA"/>
</dbReference>
<accession>A0A7G1NEX1</accession>
<feature type="compositionally biased region" description="Basic residues" evidence="1">
    <location>
        <begin position="80"/>
        <end position="89"/>
    </location>
</feature>
<evidence type="ECO:0000256" key="1">
    <source>
        <dbReference type="SAM" id="MobiDB-lite"/>
    </source>
</evidence>
<gene>
    <name evidence="2" type="ORF">GCM10017668_31440</name>
</gene>
<dbReference type="Gene3D" id="3.40.50.1820">
    <property type="entry name" value="alpha/beta hydrolase"/>
    <property type="match status" value="1"/>
</dbReference>
<sequence length="89" mass="9716">MSAARGCRGMIGARRFLGTVLVWSARVVVRDGVRLVCRDQGGPGEPVVLLHSLAGHAGEWGPADPDPTETRTETADTRAARARRRRRIR</sequence>
<protein>
    <submittedName>
        <fullName evidence="2">Uncharacterized protein</fullName>
    </submittedName>
</protein>
<dbReference type="KEGG" id="stui:GCM10017668_31440"/>
<proteinExistence type="predicted"/>
<dbReference type="SUPFAM" id="SSF53474">
    <property type="entry name" value="alpha/beta-Hydrolases"/>
    <property type="match status" value="1"/>
</dbReference>
<reference evidence="2 3" key="1">
    <citation type="journal article" date="2014" name="Int. J. Syst. Evol. Microbiol.">
        <title>Complete genome sequence of Corynebacterium casei LMG S-19264T (=DSM 44701T), isolated from a smear-ripened cheese.</title>
        <authorList>
            <consortium name="US DOE Joint Genome Institute (JGI-PGF)"/>
            <person name="Walter F."/>
            <person name="Albersmeier A."/>
            <person name="Kalinowski J."/>
            <person name="Ruckert C."/>
        </authorList>
    </citation>
    <scope>NUCLEOTIDE SEQUENCE [LARGE SCALE GENOMIC DNA]</scope>
    <source>
        <strain evidence="2 3">JCM 4255</strain>
    </source>
</reference>
<feature type="region of interest" description="Disordered" evidence="1">
    <location>
        <begin position="56"/>
        <end position="89"/>
    </location>
</feature>
<evidence type="ECO:0000313" key="3">
    <source>
        <dbReference type="Proteomes" id="UP000516373"/>
    </source>
</evidence>
<feature type="compositionally biased region" description="Basic and acidic residues" evidence="1">
    <location>
        <begin position="68"/>
        <end position="79"/>
    </location>
</feature>